<evidence type="ECO:0000313" key="2">
    <source>
        <dbReference type="Proteomes" id="UP000192569"/>
    </source>
</evidence>
<sequence>MLLTGILFVLLLIAGAIFYIMNKKVAQKDSGGGKRDLFELVCPVAGVEEMPVVRGSGEVERWGLLVLPDGAYRVILALRGINFNLLTDEEKASIAASLRGTAFALGYPVQFFTTTQMLDLTRAAQEIAELGRDLTGPLAEYAFMQIQYFEALSRTRQVTTRRAYAVLGVSGHTREQAERELYSLVSRFASAVEPVGAKVRVLTPEAVYDLLFSLLNRDRIFRPSLSLEKGGLSLYKKGVTPVAEVAEEVTAF</sequence>
<dbReference type="EMBL" id="LT838272">
    <property type="protein sequence ID" value="SMB96385.1"/>
    <property type="molecule type" value="Genomic_DNA"/>
</dbReference>
<organism evidence="1 2">
    <name type="scientific">Thermanaeromonas toyohensis ToBE</name>
    <dbReference type="NCBI Taxonomy" id="698762"/>
    <lineage>
        <taxon>Bacteria</taxon>
        <taxon>Bacillati</taxon>
        <taxon>Bacillota</taxon>
        <taxon>Clostridia</taxon>
        <taxon>Neomoorellales</taxon>
        <taxon>Neomoorellaceae</taxon>
        <taxon>Thermanaeromonas</taxon>
    </lineage>
</organism>
<proteinExistence type="predicted"/>
<name>A0A1W1VSL8_9FIRM</name>
<keyword evidence="2" id="KW-1185">Reference proteome</keyword>
<gene>
    <name evidence="1" type="ORF">SAMN00808754_1473</name>
</gene>
<reference evidence="1 2" key="1">
    <citation type="submission" date="2017-04" db="EMBL/GenBank/DDBJ databases">
        <authorList>
            <person name="Afonso C.L."/>
            <person name="Miller P.J."/>
            <person name="Scott M.A."/>
            <person name="Spackman E."/>
            <person name="Goraichik I."/>
            <person name="Dimitrov K.M."/>
            <person name="Suarez D.L."/>
            <person name="Swayne D.E."/>
        </authorList>
    </citation>
    <scope>NUCLEOTIDE SEQUENCE [LARGE SCALE GENOMIC DNA]</scope>
    <source>
        <strain evidence="1 2">ToBE</strain>
    </source>
</reference>
<dbReference type="AlphaFoldDB" id="A0A1W1VSL8"/>
<evidence type="ECO:0000313" key="1">
    <source>
        <dbReference type="EMBL" id="SMB96385.1"/>
    </source>
</evidence>
<dbReference type="Proteomes" id="UP000192569">
    <property type="component" value="Chromosome I"/>
</dbReference>
<dbReference type="STRING" id="698762.SAMN00808754_1473"/>
<accession>A0A1W1VSL8</accession>
<protein>
    <submittedName>
        <fullName evidence="1">Uncharacterized protein</fullName>
    </submittedName>
</protein>